<evidence type="ECO:0000313" key="3">
    <source>
        <dbReference type="Proteomes" id="UP000006247"/>
    </source>
</evidence>
<organism evidence="2 3">
    <name type="scientific">Corynebacterium matruchotii ATCC 33806</name>
    <dbReference type="NCBI Taxonomy" id="566549"/>
    <lineage>
        <taxon>Bacteria</taxon>
        <taxon>Bacillati</taxon>
        <taxon>Actinomycetota</taxon>
        <taxon>Actinomycetes</taxon>
        <taxon>Mycobacteriales</taxon>
        <taxon>Corynebacteriaceae</taxon>
        <taxon>Corynebacterium</taxon>
    </lineage>
</organism>
<reference evidence="2 3" key="1">
    <citation type="submission" date="2009-01" db="EMBL/GenBank/DDBJ databases">
        <authorList>
            <person name="Fulton L."/>
            <person name="Clifton S."/>
            <person name="Chinwalla A.T."/>
            <person name="Mitreva M."/>
            <person name="Sodergren E."/>
            <person name="Weinstock G."/>
            <person name="Clifton S."/>
            <person name="Dooling D.J."/>
            <person name="Fulton B."/>
            <person name="Minx P."/>
            <person name="Pepin K.H."/>
            <person name="Johnson M."/>
            <person name="Bhonagiri V."/>
            <person name="Nash W.E."/>
            <person name="Mardis E.R."/>
            <person name="Wilson R.K."/>
        </authorList>
    </citation>
    <scope>NUCLEOTIDE SEQUENCE [LARGE SCALE GENOMIC DNA]</scope>
    <source>
        <strain evidence="2 3">ATCC 33806</strain>
    </source>
</reference>
<dbReference type="Proteomes" id="UP000006247">
    <property type="component" value="Unassembled WGS sequence"/>
</dbReference>
<protein>
    <submittedName>
        <fullName evidence="2">Uncharacterized protein</fullName>
    </submittedName>
</protein>
<keyword evidence="1" id="KW-0472">Membrane</keyword>
<gene>
    <name evidence="2" type="ORF">CORMATOL_00781</name>
</gene>
<comment type="caution">
    <text evidence="2">The sequence shown here is derived from an EMBL/GenBank/DDBJ whole genome shotgun (WGS) entry which is preliminary data.</text>
</comment>
<dbReference type="AlphaFoldDB" id="C0E1D0"/>
<dbReference type="HOGENOM" id="CLU_207740_0_0_11"/>
<proteinExistence type="predicted"/>
<keyword evidence="1" id="KW-0812">Transmembrane</keyword>
<evidence type="ECO:0000313" key="2">
    <source>
        <dbReference type="EMBL" id="EEG27684.1"/>
    </source>
</evidence>
<evidence type="ECO:0000256" key="1">
    <source>
        <dbReference type="SAM" id="Phobius"/>
    </source>
</evidence>
<dbReference type="EMBL" id="ACEB01000008">
    <property type="protein sequence ID" value="EEG27684.1"/>
    <property type="molecule type" value="Genomic_DNA"/>
</dbReference>
<sequence length="63" mass="7178">MAYMGQGGTPPHYSFSKEIMVKTSIRWGVSVAVAVFLYTRPNPLWLLIYTIGIITLLAREFDR</sequence>
<keyword evidence="1" id="KW-1133">Transmembrane helix</keyword>
<accession>C0E1D0</accession>
<name>C0E1D0_9CORY</name>
<feature type="transmembrane region" description="Helical" evidence="1">
    <location>
        <begin position="44"/>
        <end position="61"/>
    </location>
</feature>